<feature type="transmembrane region" description="Helical" evidence="1">
    <location>
        <begin position="7"/>
        <end position="26"/>
    </location>
</feature>
<dbReference type="Gene3D" id="3.20.80.10">
    <property type="entry name" value="Regulatory factor, effector binding domain"/>
    <property type="match status" value="1"/>
</dbReference>
<evidence type="ECO:0000313" key="4">
    <source>
        <dbReference type="Proteomes" id="UP000275137"/>
    </source>
</evidence>
<dbReference type="Proteomes" id="UP000275137">
    <property type="component" value="Unassembled WGS sequence"/>
</dbReference>
<keyword evidence="1" id="KW-0472">Membrane</keyword>
<protein>
    <submittedName>
        <fullName evidence="3">AraC family transcriptional regulator</fullName>
    </submittedName>
</protein>
<dbReference type="AlphaFoldDB" id="A0A3N0V357"/>
<evidence type="ECO:0000256" key="1">
    <source>
        <dbReference type="SAM" id="Phobius"/>
    </source>
</evidence>
<reference evidence="3 4" key="1">
    <citation type="submission" date="2018-10" db="EMBL/GenBank/DDBJ databases">
        <authorList>
            <person name="Chen W.-M."/>
        </authorList>
    </citation>
    <scope>NUCLEOTIDE SEQUENCE [LARGE SCALE GENOMIC DNA]</scope>
    <source>
        <strain evidence="3 4">H-5</strain>
    </source>
</reference>
<dbReference type="Pfam" id="PF06445">
    <property type="entry name" value="GyrI-like"/>
    <property type="match status" value="1"/>
</dbReference>
<dbReference type="RefSeq" id="WP_123236791.1">
    <property type="nucleotide sequence ID" value="NZ_RJVP01000002.1"/>
</dbReference>
<keyword evidence="4" id="KW-1185">Reference proteome</keyword>
<gene>
    <name evidence="3" type="ORF">ED236_04610</name>
</gene>
<comment type="caution">
    <text evidence="3">The sequence shown here is derived from an EMBL/GenBank/DDBJ whole genome shotgun (WGS) entry which is preliminary data.</text>
</comment>
<keyword evidence="1" id="KW-0812">Transmembrane</keyword>
<dbReference type="EMBL" id="RJVP01000002">
    <property type="protein sequence ID" value="ROH86984.1"/>
    <property type="molecule type" value="Genomic_DNA"/>
</dbReference>
<dbReference type="InterPro" id="IPR029442">
    <property type="entry name" value="GyrI-like"/>
</dbReference>
<accession>A0A3N0V357</accession>
<evidence type="ECO:0000313" key="3">
    <source>
        <dbReference type="EMBL" id="ROH86984.1"/>
    </source>
</evidence>
<keyword evidence="1" id="KW-1133">Transmembrane helix</keyword>
<name>A0A3N0V357_9PROT</name>
<feature type="domain" description="GyrI-like small molecule binding" evidence="2">
    <location>
        <begin position="31"/>
        <end position="139"/>
    </location>
</feature>
<dbReference type="SUPFAM" id="SSF55136">
    <property type="entry name" value="Probable bacterial effector-binding domain"/>
    <property type="match status" value="1"/>
</dbReference>
<sequence>MKKQLPYFLLVFAIPVVGVLWWWGMFSSASVEVAERGPYRYAYLEAEGPYSKLGNKQQEVLFELEKQGITPGVQLTLMLSDPRSTPYKELRAQTGYLLAEGVQPQPPLQVASVPVRHVAVARIKAHPLFAYGKAYSALLDFSGQLQLDLQLPTVELSEHSVLTVEMPLPENASMPPQGGRP</sequence>
<organism evidence="3 4">
    <name type="scientific">Pseudomethylobacillus aquaticus</name>
    <dbReference type="NCBI Taxonomy" id="2676064"/>
    <lineage>
        <taxon>Bacteria</taxon>
        <taxon>Pseudomonadati</taxon>
        <taxon>Pseudomonadota</taxon>
        <taxon>Betaproteobacteria</taxon>
        <taxon>Nitrosomonadales</taxon>
        <taxon>Methylophilaceae</taxon>
        <taxon>Pseudomethylobacillus</taxon>
    </lineage>
</organism>
<evidence type="ECO:0000259" key="2">
    <source>
        <dbReference type="Pfam" id="PF06445"/>
    </source>
</evidence>
<dbReference type="InterPro" id="IPR011256">
    <property type="entry name" value="Reg_factor_effector_dom_sf"/>
</dbReference>
<proteinExistence type="predicted"/>